<evidence type="ECO:0000313" key="6">
    <source>
        <dbReference type="EMBL" id="MBM6928262.1"/>
    </source>
</evidence>
<comment type="subcellular location">
    <subcellularLocation>
        <location evidence="1 5">Cytoplasm</location>
    </subcellularLocation>
</comment>
<feature type="site" description="Important for substrate specificity" evidence="5">
    <location>
        <position position="155"/>
    </location>
</feature>
<reference evidence="6 7" key="1">
    <citation type="journal article" date="2021" name="Sci. Rep.">
        <title>The distribution of antibiotic resistance genes in chicken gut microbiota commensals.</title>
        <authorList>
            <person name="Juricova H."/>
            <person name="Matiasovicova J."/>
            <person name="Kubasova T."/>
            <person name="Cejkova D."/>
            <person name="Rychlik I."/>
        </authorList>
    </citation>
    <scope>NUCLEOTIDE SEQUENCE [LARGE SCALE GENOMIC DNA]</scope>
    <source>
        <strain evidence="6 7">An562</strain>
    </source>
</reference>
<keyword evidence="7" id="KW-1185">Reference proteome</keyword>
<evidence type="ECO:0000256" key="5">
    <source>
        <dbReference type="HAMAP-Rule" id="MF_00528"/>
    </source>
</evidence>
<dbReference type="InterPro" id="IPR003697">
    <property type="entry name" value="Maf-like"/>
</dbReference>
<evidence type="ECO:0000256" key="2">
    <source>
        <dbReference type="ARBA" id="ARBA00022490"/>
    </source>
</evidence>
<proteinExistence type="inferred from homology"/>
<accession>A0ABS2GTN1</accession>
<evidence type="ECO:0000256" key="4">
    <source>
        <dbReference type="ARBA" id="ARBA00023080"/>
    </source>
</evidence>
<evidence type="ECO:0000256" key="3">
    <source>
        <dbReference type="ARBA" id="ARBA00022801"/>
    </source>
</evidence>
<dbReference type="PANTHER" id="PTHR43213:SF10">
    <property type="entry name" value="7-METHYL-GTP PYROPHOSPHATASE"/>
    <property type="match status" value="1"/>
</dbReference>
<sequence>MLQKKLVLGSSSPYRKELLQRLGIDFECVSADIDESRLEGETPEKLCVRLACEKALKVKEQVGEAIVIGSDQVAVLGDRILGKPHTRERALEQLFSMQGQTVYFLTALCVISEKGEIFETMVPTVVTMKSLSKKTIEHYLDREQPFNCAGSAKIEKLGIALMKEVRSTDPTALIGLPLIETVNLLAKAGLEVIEGIGEEE</sequence>
<comment type="function">
    <text evidence="5">Nucleoside triphosphate pyrophosphatase that hydrolyzes 7-methyl-GTP (m(7)GTP). May have a dual role in cell division arrest and in preventing the incorporation of modified nucleotides into cellular nucleic acids.</text>
</comment>
<comment type="caution">
    <text evidence="5">Lacks conserved residue(s) required for the propagation of feature annotation.</text>
</comment>
<feature type="active site" description="Proton acceptor" evidence="5">
    <location>
        <position position="71"/>
    </location>
</feature>
<keyword evidence="3 5" id="KW-0378">Hydrolase</keyword>
<dbReference type="PANTHER" id="PTHR43213">
    <property type="entry name" value="BIFUNCTIONAL DTTP/UTP PYROPHOSPHATASE/METHYLTRANSFERASE PROTEIN-RELATED"/>
    <property type="match status" value="1"/>
</dbReference>
<evidence type="ECO:0000313" key="7">
    <source>
        <dbReference type="Proteomes" id="UP000777002"/>
    </source>
</evidence>
<comment type="cofactor">
    <cofactor evidence="5">
        <name>a divalent metal cation</name>
        <dbReference type="ChEBI" id="CHEBI:60240"/>
    </cofactor>
</comment>
<feature type="site" description="Important for substrate specificity" evidence="5">
    <location>
        <position position="14"/>
    </location>
</feature>
<dbReference type="EC" id="3.6.1.-" evidence="5"/>
<evidence type="ECO:0000256" key="1">
    <source>
        <dbReference type="ARBA" id="ARBA00004496"/>
    </source>
</evidence>
<dbReference type="RefSeq" id="WP_205049858.1">
    <property type="nucleotide sequence ID" value="NZ_JACJKX010000003.1"/>
</dbReference>
<comment type="similarity">
    <text evidence="5">Belongs to the Maf family. YceF subfamily.</text>
</comment>
<dbReference type="Proteomes" id="UP000777002">
    <property type="component" value="Unassembled WGS sequence"/>
</dbReference>
<name>A0ABS2GTN1_9BURK</name>
<comment type="caution">
    <text evidence="6">The sequence shown here is derived from an EMBL/GenBank/DDBJ whole genome shotgun (WGS) entry which is preliminary data.</text>
</comment>
<dbReference type="NCBIfam" id="TIGR00172">
    <property type="entry name" value="maf"/>
    <property type="match status" value="1"/>
</dbReference>
<dbReference type="Pfam" id="PF02545">
    <property type="entry name" value="Maf"/>
    <property type="match status" value="1"/>
</dbReference>
<comment type="catalytic activity">
    <reaction evidence="5">
        <text>N(7)-methyl-GTP + H2O = N(7)-methyl-GMP + diphosphate + H(+)</text>
        <dbReference type="Rhea" id="RHEA:58744"/>
        <dbReference type="ChEBI" id="CHEBI:15377"/>
        <dbReference type="ChEBI" id="CHEBI:15378"/>
        <dbReference type="ChEBI" id="CHEBI:33019"/>
        <dbReference type="ChEBI" id="CHEBI:58285"/>
        <dbReference type="ChEBI" id="CHEBI:87133"/>
    </reaction>
</comment>
<dbReference type="CDD" id="cd00555">
    <property type="entry name" value="Maf"/>
    <property type="match status" value="1"/>
</dbReference>
<organism evidence="6 7">
    <name type="scientific">Parasutterella secunda</name>
    <dbReference type="NCBI Taxonomy" id="626947"/>
    <lineage>
        <taxon>Bacteria</taxon>
        <taxon>Pseudomonadati</taxon>
        <taxon>Pseudomonadota</taxon>
        <taxon>Betaproteobacteria</taxon>
        <taxon>Burkholderiales</taxon>
        <taxon>Sutterellaceae</taxon>
        <taxon>Parasutterella</taxon>
    </lineage>
</organism>
<dbReference type="EMBL" id="JACJKX010000003">
    <property type="protein sequence ID" value="MBM6928262.1"/>
    <property type="molecule type" value="Genomic_DNA"/>
</dbReference>
<dbReference type="Gene3D" id="3.90.950.10">
    <property type="match status" value="1"/>
</dbReference>
<dbReference type="PIRSF" id="PIRSF006305">
    <property type="entry name" value="Maf"/>
    <property type="match status" value="1"/>
</dbReference>
<dbReference type="SUPFAM" id="SSF52972">
    <property type="entry name" value="ITPase-like"/>
    <property type="match status" value="1"/>
</dbReference>
<protein>
    <recommendedName>
        <fullName evidence="5">7-methyl-GTP pyrophosphatase</fullName>
        <shortName evidence="5">m(7)GTP pyrophosphatase</shortName>
        <ecNumber evidence="5">3.6.1.-</ecNumber>
    </recommendedName>
</protein>
<feature type="site" description="Important for substrate specificity" evidence="5">
    <location>
        <position position="72"/>
    </location>
</feature>
<dbReference type="InterPro" id="IPR029001">
    <property type="entry name" value="ITPase-like_fam"/>
</dbReference>
<gene>
    <name evidence="6" type="primary">maf</name>
    <name evidence="6" type="ORF">H5985_03115</name>
</gene>
<keyword evidence="2 5" id="KW-0963">Cytoplasm</keyword>
<dbReference type="HAMAP" id="MF_00528">
    <property type="entry name" value="Maf"/>
    <property type="match status" value="1"/>
</dbReference>
<keyword evidence="4 5" id="KW-0546">Nucleotide metabolism</keyword>